<evidence type="ECO:0000256" key="4">
    <source>
        <dbReference type="ARBA" id="ARBA00023136"/>
    </source>
</evidence>
<evidence type="ECO:0000256" key="1">
    <source>
        <dbReference type="ARBA" id="ARBA00004141"/>
    </source>
</evidence>
<evidence type="ECO:0000256" key="8">
    <source>
        <dbReference type="SAM" id="Phobius"/>
    </source>
</evidence>
<dbReference type="InterPro" id="IPR044632">
    <property type="entry name" value="DNAJC25-like"/>
</dbReference>
<reference evidence="11" key="2">
    <citation type="submission" date="2025-09" db="UniProtKB">
        <authorList>
            <consortium name="Ensembl"/>
        </authorList>
    </citation>
    <scope>IDENTIFICATION</scope>
</reference>
<dbReference type="PROSITE" id="PS50076">
    <property type="entry name" value="DNAJ_2"/>
    <property type="match status" value="1"/>
</dbReference>
<accession>A0A8C9GVT9</accession>
<sequence length="322" mass="39429">MKFFSLCFLFVFFISFNNVNCLFDKMLSRFYCDDENCYEILGAKRSATNEEIRNLYFMKKRKINNRQNPELKKKLTKAYNILSNKLTRRYYDYYLNNPNSIINIIHFNIYYIYKFIKIIIALTIIMFVIFLFNYLHIKYEIKKVLRVLRKNKLFNKQVHSTILSKHPDYRTYDSKTRAKIHDEIELEVADTFSNEVNTKNLKISLLNDFIIFKLFFLLKQIYLYISWYIQWIINYNILKKEYNENDKIYITRTCVKLSAHKWDILTSEEKNNLMKKQLWIKQNRNDFLNELKEKERINKMSSAKYKKQIRMKKKGISFNYND</sequence>
<dbReference type="Pfam" id="PF00226">
    <property type="entry name" value="DnaJ"/>
    <property type="match status" value="1"/>
</dbReference>
<evidence type="ECO:0000256" key="6">
    <source>
        <dbReference type="ARBA" id="ARBA00024193"/>
    </source>
</evidence>
<reference evidence="11" key="1">
    <citation type="submission" date="2025-08" db="UniProtKB">
        <authorList>
            <consortium name="Ensembl"/>
        </authorList>
    </citation>
    <scope>IDENTIFICATION</scope>
</reference>
<feature type="signal peptide" evidence="9">
    <location>
        <begin position="1"/>
        <end position="21"/>
    </location>
</feature>
<dbReference type="PANTHER" id="PTHR44176:SF1">
    <property type="entry name" value="DNAJ HOMOLOG SUBFAMILY C MEMBER 25"/>
    <property type="match status" value="1"/>
</dbReference>
<feature type="transmembrane region" description="Helical" evidence="8">
    <location>
        <begin position="110"/>
        <end position="135"/>
    </location>
</feature>
<dbReference type="Ensembl" id="ENSPTET00000016215.1">
    <property type="protein sequence ID" value="ENSPTEP00000010717.1"/>
    <property type="gene ID" value="ENSPTEG00000012110.1"/>
</dbReference>
<evidence type="ECO:0000313" key="11">
    <source>
        <dbReference type="Ensembl" id="ENSPTEP00000010717.1"/>
    </source>
</evidence>
<evidence type="ECO:0000256" key="9">
    <source>
        <dbReference type="SAM" id="SignalP"/>
    </source>
</evidence>
<dbReference type="Proteomes" id="UP000694416">
    <property type="component" value="Unplaced"/>
</dbReference>
<keyword evidence="12" id="KW-1185">Reference proteome</keyword>
<organism evidence="11 12">
    <name type="scientific">Piliocolobus tephrosceles</name>
    <name type="common">Ugandan red Colobus</name>
    <dbReference type="NCBI Taxonomy" id="591936"/>
    <lineage>
        <taxon>Eukaryota</taxon>
        <taxon>Metazoa</taxon>
        <taxon>Chordata</taxon>
        <taxon>Craniata</taxon>
        <taxon>Vertebrata</taxon>
        <taxon>Euteleostomi</taxon>
        <taxon>Mammalia</taxon>
        <taxon>Eutheria</taxon>
        <taxon>Euarchontoglires</taxon>
        <taxon>Primates</taxon>
        <taxon>Haplorrhini</taxon>
        <taxon>Catarrhini</taxon>
        <taxon>Cercopithecidae</taxon>
        <taxon>Colobinae</taxon>
        <taxon>Piliocolobus</taxon>
    </lineage>
</organism>
<keyword evidence="4 8" id="KW-0472">Membrane</keyword>
<dbReference type="SUPFAM" id="SSF46565">
    <property type="entry name" value="Chaperone J-domain"/>
    <property type="match status" value="1"/>
</dbReference>
<dbReference type="PANTHER" id="PTHR44176">
    <property type="entry name" value="DNAJ HOMOLOG SUBFAMILY C MEMBER 25"/>
    <property type="match status" value="1"/>
</dbReference>
<dbReference type="InterPro" id="IPR036869">
    <property type="entry name" value="J_dom_sf"/>
</dbReference>
<feature type="transmembrane region" description="Helical" evidence="8">
    <location>
        <begin position="209"/>
        <end position="229"/>
    </location>
</feature>
<evidence type="ECO:0000256" key="5">
    <source>
        <dbReference type="ARBA" id="ARBA00023186"/>
    </source>
</evidence>
<keyword evidence="3 8" id="KW-1133">Transmembrane helix</keyword>
<dbReference type="AlphaFoldDB" id="A0A8C9GVT9"/>
<evidence type="ECO:0000259" key="10">
    <source>
        <dbReference type="PROSITE" id="PS50076"/>
    </source>
</evidence>
<keyword evidence="2 8" id="KW-0812">Transmembrane</keyword>
<dbReference type="Gene3D" id="1.10.287.110">
    <property type="entry name" value="DnaJ domain"/>
    <property type="match status" value="1"/>
</dbReference>
<evidence type="ECO:0000256" key="3">
    <source>
        <dbReference type="ARBA" id="ARBA00022989"/>
    </source>
</evidence>
<keyword evidence="5" id="KW-0143">Chaperone</keyword>
<name>A0A8C9GVT9_9PRIM</name>
<evidence type="ECO:0000256" key="2">
    <source>
        <dbReference type="ARBA" id="ARBA00022692"/>
    </source>
</evidence>
<comment type="subcellular location">
    <subcellularLocation>
        <location evidence="1">Membrane</location>
        <topology evidence="1">Multi-pass membrane protein</topology>
    </subcellularLocation>
</comment>
<dbReference type="InterPro" id="IPR001623">
    <property type="entry name" value="DnaJ_domain"/>
</dbReference>
<evidence type="ECO:0000313" key="12">
    <source>
        <dbReference type="Proteomes" id="UP000694416"/>
    </source>
</evidence>
<dbReference type="GO" id="GO:0005789">
    <property type="term" value="C:endoplasmic reticulum membrane"/>
    <property type="evidence" value="ECO:0007669"/>
    <property type="project" value="TreeGrafter"/>
</dbReference>
<feature type="chain" id="PRO_5034992005" description="DnaJ homolog subfamily C member 25" evidence="9">
    <location>
        <begin position="22"/>
        <end position="322"/>
    </location>
</feature>
<dbReference type="GO" id="GO:0006457">
    <property type="term" value="P:protein folding"/>
    <property type="evidence" value="ECO:0007669"/>
    <property type="project" value="InterPro"/>
</dbReference>
<proteinExistence type="inferred from homology"/>
<comment type="similarity">
    <text evidence="6">Belongs to the DNAJC25 family.</text>
</comment>
<feature type="domain" description="J" evidence="10">
    <location>
        <begin position="36"/>
        <end position="95"/>
    </location>
</feature>
<keyword evidence="9" id="KW-0732">Signal</keyword>
<evidence type="ECO:0000256" key="7">
    <source>
        <dbReference type="ARBA" id="ARBA00024246"/>
    </source>
</evidence>
<protein>
    <recommendedName>
        <fullName evidence="7">DnaJ homolog subfamily C member 25</fullName>
    </recommendedName>
</protein>